<dbReference type="Pfam" id="PF17482">
    <property type="entry name" value="Phage_sheath_1C"/>
    <property type="match status" value="1"/>
</dbReference>
<accession>A0A3B1AR68</accession>
<evidence type="ECO:0000256" key="1">
    <source>
        <dbReference type="ARBA" id="ARBA00008005"/>
    </source>
</evidence>
<dbReference type="PANTHER" id="PTHR35861:SF1">
    <property type="entry name" value="PHAGE TAIL SHEATH PROTEIN"/>
    <property type="match status" value="1"/>
</dbReference>
<reference evidence="3" key="1">
    <citation type="submission" date="2018-06" db="EMBL/GenBank/DDBJ databases">
        <authorList>
            <person name="Zhirakovskaya E."/>
        </authorList>
    </citation>
    <scope>NUCLEOTIDE SEQUENCE</scope>
</reference>
<evidence type="ECO:0000313" key="3">
    <source>
        <dbReference type="EMBL" id="VAX02334.1"/>
    </source>
</evidence>
<organism evidence="3">
    <name type="scientific">hydrothermal vent metagenome</name>
    <dbReference type="NCBI Taxonomy" id="652676"/>
    <lineage>
        <taxon>unclassified sequences</taxon>
        <taxon>metagenomes</taxon>
        <taxon>ecological metagenomes</taxon>
    </lineage>
</organism>
<name>A0A3B1AR68_9ZZZZ</name>
<dbReference type="InterPro" id="IPR052042">
    <property type="entry name" value="Tail_sheath_structural"/>
</dbReference>
<gene>
    <name evidence="3" type="ORF">MNBD_GAMMA19-1669</name>
</gene>
<dbReference type="AlphaFoldDB" id="A0A3B1AR68"/>
<feature type="domain" description="Tail sheath protein C-terminal" evidence="2">
    <location>
        <begin position="362"/>
        <end position="465"/>
    </location>
</feature>
<comment type="similarity">
    <text evidence="1">Belongs to the myoviridae tail sheath protein family.</text>
</comment>
<dbReference type="PANTHER" id="PTHR35861">
    <property type="match status" value="1"/>
</dbReference>
<dbReference type="Gene3D" id="3.40.50.11780">
    <property type="match status" value="2"/>
</dbReference>
<proteinExistence type="inferred from homology"/>
<dbReference type="InterPro" id="IPR020287">
    <property type="entry name" value="Tail_sheath_C"/>
</dbReference>
<sequence length="473" mass="51083">GEENEPILVQSFAEYTRTFGSLSRNHPMGFTVSQFFLNGGRDALIVRVSNGGIAATLLSGTLSLQAASTGTWGNNLSVTVTHPDPAINPDAATNEVFNLIITDSGTGEIETFNNISALEENSRYATTILDQQSKLVRVNGILADTRPPPANNLVFDTTAGEDGAAISDTEVSDPPLADNREGIWALEKADLFNLLCIPPFTLDNTGDIGAQSRIAAATYCLNRRAIYIADPLYDWDEHSDITDPATGLDSVIWGLDRNANTAVYFPRVVQPNPLQEGRLAEFSPCGVVAGIIARTDATRGVWKAPAGLDATLKGVVALSAKLTDGNNGVLNPLAVNCLRAFPVNGRVVWGSRTLAGADQLASEWKYLPVRRTALFIEESLYRGTQWVVFEPNDEPLWSQIRLNIGAFMQNMFRQGAFQGSSPRDAYFVKCDAESTTQTDIDNGVVNIMVGFAPLKPAEFVVIKLQQIAGQAET</sequence>
<dbReference type="EMBL" id="UOFV01000306">
    <property type="protein sequence ID" value="VAX02334.1"/>
    <property type="molecule type" value="Genomic_DNA"/>
</dbReference>
<evidence type="ECO:0000259" key="2">
    <source>
        <dbReference type="Pfam" id="PF17482"/>
    </source>
</evidence>
<protein>
    <submittedName>
        <fullName evidence="3">Phage tail sheath protein FI</fullName>
    </submittedName>
</protein>
<feature type="non-terminal residue" evidence="3">
    <location>
        <position position="1"/>
    </location>
</feature>